<organism evidence="2 3">
    <name type="scientific">Ophiobolus disseminans</name>
    <dbReference type="NCBI Taxonomy" id="1469910"/>
    <lineage>
        <taxon>Eukaryota</taxon>
        <taxon>Fungi</taxon>
        <taxon>Dikarya</taxon>
        <taxon>Ascomycota</taxon>
        <taxon>Pezizomycotina</taxon>
        <taxon>Dothideomycetes</taxon>
        <taxon>Pleosporomycetidae</taxon>
        <taxon>Pleosporales</taxon>
        <taxon>Pleosporineae</taxon>
        <taxon>Phaeosphaeriaceae</taxon>
        <taxon>Ophiobolus</taxon>
    </lineage>
</organism>
<feature type="domain" description="Heterokaryon incompatibility" evidence="1">
    <location>
        <begin position="153"/>
        <end position="305"/>
    </location>
</feature>
<dbReference type="Proteomes" id="UP000799424">
    <property type="component" value="Unassembled WGS sequence"/>
</dbReference>
<dbReference type="InterPro" id="IPR010730">
    <property type="entry name" value="HET"/>
</dbReference>
<dbReference type="EMBL" id="MU006260">
    <property type="protein sequence ID" value="KAF2818112.1"/>
    <property type="molecule type" value="Genomic_DNA"/>
</dbReference>
<keyword evidence="3" id="KW-1185">Reference proteome</keyword>
<dbReference type="AlphaFoldDB" id="A0A6A6ZAK3"/>
<sequence>MDQPDGLTTHDVRISALRTSAEICSICSIILQAIQRCGNNNKENVIIDRTRGSLCMSSGGPRLVRFGHDPERSIRSGSSVPIGLPILPERSNDSQFALLRAWLLECDESHLDCRMPQDKSKNVFPTRVLDVSDAKGPNRVRLVGASEILEQRYVALSHCWGTLSEKEKKAYCTTALNIYPRSKVGGISIFELPKTFQDAVEVTRGLGIRYLWIDSLCIIQDGDNGKDWRSESCQMEDVFSHAYCIIAATAAKDSNAGFLKRHARSDFAFVQNASGQEFYISADVDDFDQDVGKAQINTRAWVMQEEVLARRTIHFSANQTYWECGKGVHCENLIRLISPRRDKYFTLDPNFPSRLIQSGKRRTLNCISFLFQEFSKRSLTVRTDRCIALSGLEARISEALNCRRRYGILEKYLHRNLLWLASDGDLTEITYDHHVPSWSWMAYIGGIQFMGVPLGGVEWYDYLRFDKRCECEHAKVTNLWTVCERKHAIVTNLWTVLNLPKVFCRAQHALLNSDGAKEGWINYDLEGGEDSCEKQCIVVGRLRESGVDKYYVLVVRSTSVNGEYRRIGLGLIQSNYVERQAINVRIV</sequence>
<evidence type="ECO:0000259" key="1">
    <source>
        <dbReference type="Pfam" id="PF06985"/>
    </source>
</evidence>
<dbReference type="OrthoDB" id="4161196at2759"/>
<protein>
    <submittedName>
        <fullName evidence="2">HET-domain-containing protein</fullName>
    </submittedName>
</protein>
<reference evidence="2" key="1">
    <citation type="journal article" date="2020" name="Stud. Mycol.">
        <title>101 Dothideomycetes genomes: a test case for predicting lifestyles and emergence of pathogens.</title>
        <authorList>
            <person name="Haridas S."/>
            <person name="Albert R."/>
            <person name="Binder M."/>
            <person name="Bloem J."/>
            <person name="Labutti K."/>
            <person name="Salamov A."/>
            <person name="Andreopoulos B."/>
            <person name="Baker S."/>
            <person name="Barry K."/>
            <person name="Bills G."/>
            <person name="Bluhm B."/>
            <person name="Cannon C."/>
            <person name="Castanera R."/>
            <person name="Culley D."/>
            <person name="Daum C."/>
            <person name="Ezra D."/>
            <person name="Gonzalez J."/>
            <person name="Henrissat B."/>
            <person name="Kuo A."/>
            <person name="Liang C."/>
            <person name="Lipzen A."/>
            <person name="Lutzoni F."/>
            <person name="Magnuson J."/>
            <person name="Mondo S."/>
            <person name="Nolan M."/>
            <person name="Ohm R."/>
            <person name="Pangilinan J."/>
            <person name="Park H.-J."/>
            <person name="Ramirez L."/>
            <person name="Alfaro M."/>
            <person name="Sun H."/>
            <person name="Tritt A."/>
            <person name="Yoshinaga Y."/>
            <person name="Zwiers L.-H."/>
            <person name="Turgeon B."/>
            <person name="Goodwin S."/>
            <person name="Spatafora J."/>
            <person name="Crous P."/>
            <person name="Grigoriev I."/>
        </authorList>
    </citation>
    <scope>NUCLEOTIDE SEQUENCE</scope>
    <source>
        <strain evidence="2">CBS 113818</strain>
    </source>
</reference>
<proteinExistence type="predicted"/>
<name>A0A6A6ZAK3_9PLEO</name>
<evidence type="ECO:0000313" key="3">
    <source>
        <dbReference type="Proteomes" id="UP000799424"/>
    </source>
</evidence>
<dbReference type="PANTHER" id="PTHR33112">
    <property type="entry name" value="DOMAIN PROTEIN, PUTATIVE-RELATED"/>
    <property type="match status" value="1"/>
</dbReference>
<accession>A0A6A6ZAK3</accession>
<evidence type="ECO:0000313" key="2">
    <source>
        <dbReference type="EMBL" id="KAF2818112.1"/>
    </source>
</evidence>
<gene>
    <name evidence="2" type="ORF">CC86DRAFT_171086</name>
</gene>
<dbReference type="Pfam" id="PF06985">
    <property type="entry name" value="HET"/>
    <property type="match status" value="1"/>
</dbReference>
<dbReference type="PANTHER" id="PTHR33112:SF10">
    <property type="entry name" value="TOL"/>
    <property type="match status" value="1"/>
</dbReference>